<evidence type="ECO:0000256" key="4">
    <source>
        <dbReference type="RuleBase" id="RU362057"/>
    </source>
</evidence>
<dbReference type="Proteomes" id="UP000017836">
    <property type="component" value="Unassembled WGS sequence"/>
</dbReference>
<dbReference type="Pfam" id="PF00201">
    <property type="entry name" value="UDPGT"/>
    <property type="match status" value="1"/>
</dbReference>
<dbReference type="CDD" id="cd03784">
    <property type="entry name" value="GT1_Gtf-like"/>
    <property type="match status" value="1"/>
</dbReference>
<evidence type="ECO:0000313" key="5">
    <source>
        <dbReference type="EMBL" id="ERN14184.1"/>
    </source>
</evidence>
<dbReference type="InterPro" id="IPR035595">
    <property type="entry name" value="UDP_glycos_trans_CS"/>
</dbReference>
<sequence length="486" mass="54366">MGAQLEVKPHAVCIPYPAQGHVSPMMQLAKLLHSKGFHITYVNTEFNHKRLLKSRGPDLSNGVPDFRFESIPDGMPETDLDATQDVPELSDHIRTCFLAPFRELVLRLNGSGEVPKVTCFVIDGVTNFAQPVADELCVPKVIFWTASASGLWGYLQYTELIERGYVPLKEESYLSNGYLNTPLDWIPGMPGAQLKDIPSFIRTTNPEDIMFNFLKDEALASLKGSALILNTFDAFEQTALNLVRPIAPPMYTIGPLPTLCHTLVDPKLLSIGSSLWKEDTRCLDWLGNQETASVVYVNYGSITTMTPSQLVEFAWGLANSEAPFVWIIRPDLVQGEAALLPKEFVEVTKERGFLASWCNQEKVLLHPAVGVFLTHCGWNSIMESVCGGIPVICWPFFAEQQTNCWFACNEWGMGMEIENDVKREEVEALVREMMHGEKGKAMRAKVRRWRELSEKSVEAGGYSSLNLDRVIKEVMLKPCKQLGDAC</sequence>
<accession>U5CVP6</accession>
<evidence type="ECO:0000256" key="3">
    <source>
        <dbReference type="RuleBase" id="RU003718"/>
    </source>
</evidence>
<organism evidence="5 6">
    <name type="scientific">Amborella trichopoda</name>
    <dbReference type="NCBI Taxonomy" id="13333"/>
    <lineage>
        <taxon>Eukaryota</taxon>
        <taxon>Viridiplantae</taxon>
        <taxon>Streptophyta</taxon>
        <taxon>Embryophyta</taxon>
        <taxon>Tracheophyta</taxon>
        <taxon>Spermatophyta</taxon>
        <taxon>Magnoliopsida</taxon>
        <taxon>Amborellales</taxon>
        <taxon>Amborellaceae</taxon>
        <taxon>Amborella</taxon>
    </lineage>
</organism>
<dbReference type="PANTHER" id="PTHR11926">
    <property type="entry name" value="GLUCOSYL/GLUCURONOSYL TRANSFERASES"/>
    <property type="match status" value="1"/>
</dbReference>
<keyword evidence="2 3" id="KW-0808">Transferase</keyword>
<dbReference type="PANTHER" id="PTHR11926:SF774">
    <property type="entry name" value="UDP-GLYCOSYLTRANSFERASE 85A1-RELATED"/>
    <property type="match status" value="1"/>
</dbReference>
<proteinExistence type="inferred from homology"/>
<dbReference type="Gene3D" id="3.40.50.2000">
    <property type="entry name" value="Glycogen Phosphorylase B"/>
    <property type="match status" value="2"/>
</dbReference>
<keyword evidence="6" id="KW-1185">Reference proteome</keyword>
<evidence type="ECO:0000313" key="6">
    <source>
        <dbReference type="Proteomes" id="UP000017836"/>
    </source>
</evidence>
<dbReference type="KEGG" id="atr:18442439"/>
<dbReference type="EC" id="2.4.1.-" evidence="4"/>
<evidence type="ECO:0000256" key="1">
    <source>
        <dbReference type="ARBA" id="ARBA00009995"/>
    </source>
</evidence>
<reference evidence="6" key="1">
    <citation type="journal article" date="2013" name="Science">
        <title>The Amborella genome and the evolution of flowering plants.</title>
        <authorList>
            <consortium name="Amborella Genome Project"/>
        </authorList>
    </citation>
    <scope>NUCLEOTIDE SEQUENCE [LARGE SCALE GENOMIC DNA]</scope>
</reference>
<dbReference type="Gramene" id="ERN14184">
    <property type="protein sequence ID" value="ERN14184"/>
    <property type="gene ID" value="AMTR_s00033p00056330"/>
</dbReference>
<dbReference type="FunFam" id="3.40.50.2000:FF:000055">
    <property type="entry name" value="Glycosyltransferase"/>
    <property type="match status" value="1"/>
</dbReference>
<dbReference type="OrthoDB" id="5835829at2759"/>
<evidence type="ECO:0000256" key="2">
    <source>
        <dbReference type="ARBA" id="ARBA00022679"/>
    </source>
</evidence>
<dbReference type="PROSITE" id="PS00375">
    <property type="entry name" value="UDPGT"/>
    <property type="match status" value="1"/>
</dbReference>
<gene>
    <name evidence="5" type="ORF">AMTR_s00033p00056330</name>
</gene>
<dbReference type="SUPFAM" id="SSF53756">
    <property type="entry name" value="UDP-Glycosyltransferase/glycogen phosphorylase"/>
    <property type="match status" value="1"/>
</dbReference>
<dbReference type="EMBL" id="KI392557">
    <property type="protein sequence ID" value="ERN14184.1"/>
    <property type="molecule type" value="Genomic_DNA"/>
</dbReference>
<keyword evidence="3" id="KW-0328">Glycosyltransferase</keyword>
<dbReference type="eggNOG" id="KOG1192">
    <property type="taxonomic scope" value="Eukaryota"/>
</dbReference>
<dbReference type="InterPro" id="IPR002213">
    <property type="entry name" value="UDP_glucos_trans"/>
</dbReference>
<dbReference type="AlphaFoldDB" id="U5CVP6"/>
<protein>
    <recommendedName>
        <fullName evidence="4">Glycosyltransferase</fullName>
        <ecNumber evidence="4">2.4.1.-</ecNumber>
    </recommendedName>
</protein>
<dbReference type="OMA" id="RINWIPG"/>
<comment type="similarity">
    <text evidence="1 3">Belongs to the UDP-glycosyltransferase family.</text>
</comment>
<dbReference type="GO" id="GO:0035251">
    <property type="term" value="F:UDP-glucosyltransferase activity"/>
    <property type="evidence" value="ECO:0000318"/>
    <property type="project" value="GO_Central"/>
</dbReference>
<dbReference type="HOGENOM" id="CLU_001724_0_0_1"/>
<dbReference type="FunFam" id="3.40.50.2000:FF:000027">
    <property type="entry name" value="Glycosyltransferase"/>
    <property type="match status" value="1"/>
</dbReference>
<name>U5CVP6_AMBTC</name>